<dbReference type="InterPro" id="IPR007842">
    <property type="entry name" value="HEPN_dom"/>
</dbReference>
<dbReference type="AlphaFoldDB" id="A0A151AXU6"/>
<dbReference type="RefSeq" id="WP_062282480.1">
    <property type="nucleotide sequence ID" value="NZ_LTBC01000003.1"/>
</dbReference>
<organism evidence="2 3">
    <name type="scientific">Moorella mulderi DSM 14980</name>
    <dbReference type="NCBI Taxonomy" id="1122241"/>
    <lineage>
        <taxon>Bacteria</taxon>
        <taxon>Bacillati</taxon>
        <taxon>Bacillota</taxon>
        <taxon>Clostridia</taxon>
        <taxon>Neomoorellales</taxon>
        <taxon>Neomoorellaceae</taxon>
        <taxon>Neomoorella</taxon>
    </lineage>
</organism>
<sequence>MSPEVKEWMEQAEYDFSTAKAMFHARKYLYMIYMCQLALEKVLKAVVALRTDKTPPKTHKLLLLVKLGQVNLVEEHLEFLGTLDAIGSGARYPKDLAAARKTYSRNVAQDYLVKTKEILEWIKKDQIFKQL</sequence>
<name>A0A151AXU6_9FIRM</name>
<evidence type="ECO:0000313" key="3">
    <source>
        <dbReference type="Proteomes" id="UP000075670"/>
    </source>
</evidence>
<dbReference type="Gene3D" id="1.20.120.330">
    <property type="entry name" value="Nucleotidyltransferases domain 2"/>
    <property type="match status" value="1"/>
</dbReference>
<dbReference type="EMBL" id="LTBC01000003">
    <property type="protein sequence ID" value="KYH32466.1"/>
    <property type="molecule type" value="Genomic_DNA"/>
</dbReference>
<accession>A0A151AXU6</accession>
<reference evidence="2 3" key="1">
    <citation type="submission" date="2016-02" db="EMBL/GenBank/DDBJ databases">
        <title>Genome sequence of Moorella mulderi DSM 14980.</title>
        <authorList>
            <person name="Poehlein A."/>
            <person name="Daniel R."/>
        </authorList>
    </citation>
    <scope>NUCLEOTIDE SEQUENCE [LARGE SCALE GENOMIC DNA]</scope>
    <source>
        <strain evidence="2 3">DSM 14980</strain>
    </source>
</reference>
<dbReference type="PROSITE" id="PS50910">
    <property type="entry name" value="HEPN"/>
    <property type="match status" value="1"/>
</dbReference>
<dbReference type="SMART" id="SM00748">
    <property type="entry name" value="HEPN"/>
    <property type="match status" value="1"/>
</dbReference>
<feature type="domain" description="HEPN" evidence="1">
    <location>
        <begin position="9"/>
        <end position="118"/>
    </location>
</feature>
<dbReference type="SUPFAM" id="SSF81593">
    <property type="entry name" value="Nucleotidyltransferase substrate binding subunit/domain"/>
    <property type="match status" value="1"/>
</dbReference>
<keyword evidence="3" id="KW-1185">Reference proteome</keyword>
<dbReference type="OrthoDB" id="9808176at2"/>
<gene>
    <name evidence="2" type="ORF">MOMUL_10670</name>
</gene>
<dbReference type="Pfam" id="PF05168">
    <property type="entry name" value="HEPN"/>
    <property type="match status" value="1"/>
</dbReference>
<proteinExistence type="predicted"/>
<comment type="caution">
    <text evidence="2">The sequence shown here is derived from an EMBL/GenBank/DDBJ whole genome shotgun (WGS) entry which is preliminary data.</text>
</comment>
<evidence type="ECO:0000313" key="2">
    <source>
        <dbReference type="EMBL" id="KYH32466.1"/>
    </source>
</evidence>
<protein>
    <submittedName>
        <fullName evidence="2">HEPN domain protein</fullName>
    </submittedName>
</protein>
<dbReference type="Proteomes" id="UP000075670">
    <property type="component" value="Unassembled WGS sequence"/>
</dbReference>
<evidence type="ECO:0000259" key="1">
    <source>
        <dbReference type="PROSITE" id="PS50910"/>
    </source>
</evidence>